<proteinExistence type="predicted"/>
<dbReference type="EMBL" id="CM046391">
    <property type="protein sequence ID" value="KAI8560122.1"/>
    <property type="molecule type" value="Genomic_DNA"/>
</dbReference>
<organism evidence="1 2">
    <name type="scientific">Rhododendron molle</name>
    <name type="common">Chinese azalea</name>
    <name type="synonym">Azalea mollis</name>
    <dbReference type="NCBI Taxonomy" id="49168"/>
    <lineage>
        <taxon>Eukaryota</taxon>
        <taxon>Viridiplantae</taxon>
        <taxon>Streptophyta</taxon>
        <taxon>Embryophyta</taxon>
        <taxon>Tracheophyta</taxon>
        <taxon>Spermatophyta</taxon>
        <taxon>Magnoliopsida</taxon>
        <taxon>eudicotyledons</taxon>
        <taxon>Gunneridae</taxon>
        <taxon>Pentapetalae</taxon>
        <taxon>asterids</taxon>
        <taxon>Ericales</taxon>
        <taxon>Ericaceae</taxon>
        <taxon>Ericoideae</taxon>
        <taxon>Rhodoreae</taxon>
        <taxon>Rhododendron</taxon>
    </lineage>
</organism>
<sequence>MADHGGNGGTREVVDRLEDRGGPMETQPEDQQSVETRDQQSVEAITNTSATVEDGGDGLEGREQEADNEEKGRSTEGNPRAMVLLGAVGSIVESEGSGTVAEGSPTVGGSSGGVCSSSAMGDILRPNTSLPRDPARGKGVVAEEEEATEIPVEYREQDVAFRPAETATTSSRHVPVTKQDIAEHLPDDQLARLLEENPEIGEIVLKAKEERAQAIAAWEAAEKTERERKDREEPLREMEAEERAAEEAQGPRVTAVAEAAAVIRPDYAAETYTPPTPHLFVLSLVLYEGLPQRVRELVDATGFEEFIRTLTRSRIDHAVLVALAERWRDTTNTFHLPIGEITVTPADVVAITGLRVGGEPIPFDSGIQDDQVALDWFLGDSPKIEEGMARYEQFMKYLKKKVTTEQEAERMARAYLLYLFGATLYPNRCSRVHLSYLPALRDLSTASRFDWGGAALGTAYAFLGHSSRTGKSTAGYWRVWELWAYEVLRMYPPQCKHPDLSTLPRALIWSKKNMGPKEGRGSLNAYRLYLDELRASQINWNPWSVAGVEPEYLARSRAITASRVLLESAFGWHWYLGDRVLRQSLGYTAFQPDTELRCYLRPEMDYVAYQRDRLAGPLGIRAFRDVRSQVRGAAEERRVAGERSRGSEGRVRLHAGVPVRGGPPEMSWTTPVVDAQGNPTEIHLVPARVEPPLVTVLKKLAARTLAPPVVSQRQTRSSQPVAATKEAARQAVVRAEEQFRIAVRKRLASEEQRAQKKRKLVLLPTSEDEEEDDGEEEEDEDEEEDDEEHSSARSDFDDSVDDPAYKEDPKERADDDDDDADDEHPEVCRDGCPCMARCPSTFHEVLTLGTNTEDNIFEILPINEWHSQQCKKHPSPRSLGTPILLKMESPLAAILDPWLTRFETTDWESPRSQCLSSIRDLRFMETSPELLQAAMVYWDPVMHVFRFHNNEMCPTVEEFQAYLQGFTDCEVLAIPLFQEDMSQLVQTKLNISEELSASIIQNGNLNIVRLIEMYGPEGALGDYVGQAHRRFMLSVCALAAYMLIPANEGVSPSIVSMALQMDARKNIMPVVLAETLIGLDLVKSGQASWFSGCPLLLQLWLSDKVGILEAPEAGFEHFLRQLVERPIVYPELMIEEWVQKSDPCRTDELHLLHPRRTLRQLGRNQESRCYGRERFRLPTFDSHNLQAYEYGWNNRELEEPLPDPITWLESRYVKWLHREVKARLGGYF</sequence>
<gene>
    <name evidence="1" type="ORF">RHMOL_Rhmol04G0231400</name>
</gene>
<dbReference type="Proteomes" id="UP001062846">
    <property type="component" value="Chromosome 4"/>
</dbReference>
<keyword evidence="2" id="KW-1185">Reference proteome</keyword>
<accession>A0ACC0P395</accession>
<comment type="caution">
    <text evidence="1">The sequence shown here is derived from an EMBL/GenBank/DDBJ whole genome shotgun (WGS) entry which is preliminary data.</text>
</comment>
<protein>
    <submittedName>
        <fullName evidence="1">Uncharacterized protein</fullName>
    </submittedName>
</protein>
<evidence type="ECO:0000313" key="1">
    <source>
        <dbReference type="EMBL" id="KAI8560122.1"/>
    </source>
</evidence>
<name>A0ACC0P395_RHOML</name>
<reference evidence="1" key="1">
    <citation type="submission" date="2022-02" db="EMBL/GenBank/DDBJ databases">
        <title>Plant Genome Project.</title>
        <authorList>
            <person name="Zhang R.-G."/>
        </authorList>
    </citation>
    <scope>NUCLEOTIDE SEQUENCE</scope>
    <source>
        <strain evidence="1">AT1</strain>
    </source>
</reference>
<evidence type="ECO:0000313" key="2">
    <source>
        <dbReference type="Proteomes" id="UP001062846"/>
    </source>
</evidence>